<evidence type="ECO:0000259" key="6">
    <source>
        <dbReference type="Pfam" id="PF01055"/>
    </source>
</evidence>
<dbReference type="OrthoDB" id="176168at2"/>
<dbReference type="Proteomes" id="UP000185161">
    <property type="component" value="Chromosome"/>
</dbReference>
<reference evidence="10" key="1">
    <citation type="submission" date="2016-12" db="EMBL/GenBank/DDBJ databases">
        <title>Whole genome sequencing of Sphingomonas koreensis.</title>
        <authorList>
            <person name="Conlan S."/>
            <person name="Thomas P.J."/>
            <person name="Mullikin J."/>
            <person name="Palmore T.N."/>
            <person name="Frank K.M."/>
            <person name="Segre J.A."/>
        </authorList>
    </citation>
    <scope>NUCLEOTIDE SEQUENCE</scope>
    <source>
        <strain evidence="10">ABOJV</strain>
    </source>
</reference>
<evidence type="ECO:0000313" key="11">
    <source>
        <dbReference type="EMBL" id="RSV08216.1"/>
    </source>
</evidence>
<keyword evidence="12" id="KW-1185">Reference proteome</keyword>
<feature type="domain" description="Glycosyl hydrolase family 31 C-terminal" evidence="9">
    <location>
        <begin position="584"/>
        <end position="674"/>
    </location>
</feature>
<dbReference type="EMBL" id="QQWO01000001">
    <property type="protein sequence ID" value="RSV08216.1"/>
    <property type="molecule type" value="Genomic_DNA"/>
</dbReference>
<dbReference type="SUPFAM" id="SSF74650">
    <property type="entry name" value="Galactose mutarotase-like"/>
    <property type="match status" value="1"/>
</dbReference>
<dbReference type="EMBL" id="CP018820">
    <property type="protein sequence ID" value="APR51751.1"/>
    <property type="molecule type" value="Genomic_DNA"/>
</dbReference>
<reference evidence="11 13" key="3">
    <citation type="submission" date="2018-07" db="EMBL/GenBank/DDBJ databases">
        <title>Genomic and Epidemiologic Investigation of an Indolent Hospital Outbreak.</title>
        <authorList>
            <person name="Johnson R.C."/>
            <person name="Deming C."/>
            <person name="Conlan S."/>
            <person name="Zellmer C.J."/>
            <person name="Michelin A.V."/>
            <person name="Lee-Lin S."/>
            <person name="Thomas P.J."/>
            <person name="Park M."/>
            <person name="Weingarten R.A."/>
            <person name="Less J."/>
            <person name="Dekker J.P."/>
            <person name="Frank K.M."/>
            <person name="Musser K.A."/>
            <person name="Mcquiston J.R."/>
            <person name="Henderson D.K."/>
            <person name="Lau A.F."/>
            <person name="Palmore T.N."/>
            <person name="Segre J.A."/>
        </authorList>
    </citation>
    <scope>NUCLEOTIDE SEQUENCE [LARGE SCALE GENOMIC DNA]</scope>
    <source>
        <strain evidence="11 13">SK-NIH.Env10_0317</strain>
    </source>
</reference>
<dbReference type="Pfam" id="PF13802">
    <property type="entry name" value="Gal_mutarotas_2"/>
    <property type="match status" value="1"/>
</dbReference>
<feature type="chain" id="PRO_5041797789" evidence="5">
    <location>
        <begin position="20"/>
        <end position="801"/>
    </location>
</feature>
<evidence type="ECO:0000259" key="9">
    <source>
        <dbReference type="Pfam" id="PF21365"/>
    </source>
</evidence>
<evidence type="ECO:0000313" key="12">
    <source>
        <dbReference type="Proteomes" id="UP000185161"/>
    </source>
</evidence>
<feature type="signal peptide" evidence="5">
    <location>
        <begin position="1"/>
        <end position="19"/>
    </location>
</feature>
<evidence type="ECO:0000256" key="3">
    <source>
        <dbReference type="ARBA" id="ARBA00023295"/>
    </source>
</evidence>
<dbReference type="RefSeq" id="WP_075150770.1">
    <property type="nucleotide sequence ID" value="NZ_CP018820.1"/>
</dbReference>
<dbReference type="InterPro" id="IPR011013">
    <property type="entry name" value="Gal_mutarotase_sf_dom"/>
</dbReference>
<dbReference type="PANTHER" id="PTHR22762">
    <property type="entry name" value="ALPHA-GLUCOSIDASE"/>
    <property type="match status" value="1"/>
</dbReference>
<evidence type="ECO:0000259" key="7">
    <source>
        <dbReference type="Pfam" id="PF13802"/>
    </source>
</evidence>
<dbReference type="InterPro" id="IPR033403">
    <property type="entry name" value="DUF5110"/>
</dbReference>
<evidence type="ECO:0000313" key="13">
    <source>
        <dbReference type="Proteomes" id="UP000286681"/>
    </source>
</evidence>
<evidence type="ECO:0000256" key="1">
    <source>
        <dbReference type="ARBA" id="ARBA00007806"/>
    </source>
</evidence>
<keyword evidence="3 4" id="KW-0326">Glycosidase</keyword>
<dbReference type="Gene3D" id="2.60.40.1760">
    <property type="entry name" value="glycosyl hydrolase (family 31)"/>
    <property type="match status" value="1"/>
</dbReference>
<dbReference type="Pfam" id="PF21365">
    <property type="entry name" value="Glyco_hydro_31_3rd"/>
    <property type="match status" value="1"/>
</dbReference>
<dbReference type="STRING" id="93064.BRX40_04235"/>
<dbReference type="CDD" id="cd14752">
    <property type="entry name" value="GH31_N"/>
    <property type="match status" value="1"/>
</dbReference>
<keyword evidence="5" id="KW-0732">Signal</keyword>
<dbReference type="GO" id="GO:0004553">
    <property type="term" value="F:hydrolase activity, hydrolyzing O-glycosyl compounds"/>
    <property type="evidence" value="ECO:0007669"/>
    <property type="project" value="InterPro"/>
</dbReference>
<dbReference type="AlphaFoldDB" id="A0A1L6J6Z9"/>
<dbReference type="PANTHER" id="PTHR22762:SF120">
    <property type="entry name" value="HETEROGLYCAN GLUCOSIDASE 1"/>
    <property type="match status" value="1"/>
</dbReference>
<dbReference type="PROSITE" id="PS00129">
    <property type="entry name" value="GLYCOSYL_HYDROL_F31_1"/>
    <property type="match status" value="1"/>
</dbReference>
<evidence type="ECO:0000256" key="4">
    <source>
        <dbReference type="RuleBase" id="RU361185"/>
    </source>
</evidence>
<dbReference type="InterPro" id="IPR048395">
    <property type="entry name" value="Glyco_hydro_31_C"/>
</dbReference>
<evidence type="ECO:0000256" key="5">
    <source>
        <dbReference type="SAM" id="SignalP"/>
    </source>
</evidence>
<dbReference type="GO" id="GO:0030246">
    <property type="term" value="F:carbohydrate binding"/>
    <property type="evidence" value="ECO:0007669"/>
    <property type="project" value="InterPro"/>
</dbReference>
<dbReference type="InterPro" id="IPR013780">
    <property type="entry name" value="Glyco_hydro_b"/>
</dbReference>
<feature type="domain" description="Glycoside hydrolase family 31 N-terminal" evidence="7">
    <location>
        <begin position="37"/>
        <end position="200"/>
    </location>
</feature>
<dbReference type="InterPro" id="IPR030458">
    <property type="entry name" value="Glyco_hydro_31_AS"/>
</dbReference>
<dbReference type="Proteomes" id="UP000286681">
    <property type="component" value="Unassembled WGS sequence"/>
</dbReference>
<dbReference type="InterPro" id="IPR000322">
    <property type="entry name" value="Glyco_hydro_31_TIM"/>
</dbReference>
<dbReference type="InterPro" id="IPR025887">
    <property type="entry name" value="Glyco_hydro_31_N_dom"/>
</dbReference>
<accession>A0A1L6J6Z9</accession>
<organism evidence="10 12">
    <name type="scientific">Sphingomonas koreensis</name>
    <dbReference type="NCBI Taxonomy" id="93064"/>
    <lineage>
        <taxon>Bacteria</taxon>
        <taxon>Pseudomonadati</taxon>
        <taxon>Pseudomonadota</taxon>
        <taxon>Alphaproteobacteria</taxon>
        <taxon>Sphingomonadales</taxon>
        <taxon>Sphingomonadaceae</taxon>
        <taxon>Sphingomonas</taxon>
    </lineage>
</organism>
<keyword evidence="2 4" id="KW-0378">Hydrolase</keyword>
<dbReference type="SUPFAM" id="SSF51445">
    <property type="entry name" value="(Trans)glycosidases"/>
    <property type="match status" value="1"/>
</dbReference>
<dbReference type="Pfam" id="PF01055">
    <property type="entry name" value="Glyco_hydro_31_2nd"/>
    <property type="match status" value="1"/>
</dbReference>
<dbReference type="Gene3D" id="3.20.20.80">
    <property type="entry name" value="Glycosidases"/>
    <property type="match status" value="1"/>
</dbReference>
<evidence type="ECO:0000313" key="10">
    <source>
        <dbReference type="EMBL" id="APR51751.1"/>
    </source>
</evidence>
<name>A0A1L6J6Z9_9SPHN</name>
<dbReference type="InterPro" id="IPR017853">
    <property type="entry name" value="GH"/>
</dbReference>
<comment type="similarity">
    <text evidence="1 4">Belongs to the glycosyl hydrolase 31 family.</text>
</comment>
<reference evidence="12" key="2">
    <citation type="submission" date="2016-12" db="EMBL/GenBank/DDBJ databases">
        <title>Whole genome sequencing of Sphingomonas sp. ABOJV.</title>
        <authorList>
            <person name="Conlan S."/>
            <person name="Thomas P.J."/>
            <person name="Mullikin J."/>
            <person name="Palmore T.N."/>
            <person name="Frank K.M."/>
            <person name="Segre J.A."/>
        </authorList>
    </citation>
    <scope>NUCLEOTIDE SEQUENCE [LARGE SCALE GENOMIC DNA]</scope>
    <source>
        <strain evidence="12">ABOJV</strain>
    </source>
</reference>
<sequence length="801" mass="88183">MRLLPTTLSAIAMATPAAAQVRALDNGVEVTRGGMAVRVTALSASVLRVRMARDGQWPEDASWAVPAEVRTRSTKVRARGDGFDTDALTVKVDPATLRLTVHERGGRLVMADNADPVMRADGSFELSFAMPVGERYFGLGDKTGPFDRRGASYVHWNTDTFGYGRETDPTYKSIPFYVTTGGGFGSYGLFLDNPTRSWFDFGHRSDGKLKIGAPDGPVDYYLIAGPMLSEVVQRYHGLTGTAPLIAPWGLGYQQSRYSYMSDTEVRDLAARLRKERIPTDVIWLDIDFQDRNRPFTTNPKTFPDLPRLARDLKSEGIGLVAITDLHIAHAPSQGYAPFDSGAAGNHFLRTAKGRTYVAPVWPGDSVFPDFTREASREWWGGLYKDFVRAGIAGFWNDMNEPAIFETPSKTMPLDTVHRIEGDGFAAREASHAEVHNVYGMQNSRATFEGLKKLDPAARPFVMTRATYAGGQRYAVTWTGDNNATWEHLKLSVQQLVNLGLSGFSYSAADIGGFTGGPSPELLTRWMQIGAFTPVMRVHAAVNTPRSEPWVDGPEHLALRRAAIEERYRLFPYLYAVAEQHARSGDPIMRPVFYNYASSGCDSPMSFTLGRDLMVAASPKPESPQPYDVCLPRGGWYDYWTGRSVVATVGKTADSVTETPRIDRLPVFVRAGAIIPRQPLVQSLSETPKGALELLVYPGDDCSGTLYLDDGKADAIARGAYLRQSFRCSTTEKGLRIDLDARQGNLKPWWREIAMTVHAVSDFGAVRLGRRTIAARMDESADRVRFTLPDSAGAATITLVGP</sequence>
<protein>
    <submittedName>
        <fullName evidence="10">Alpha-glucosidase</fullName>
    </submittedName>
    <submittedName>
        <fullName evidence="11">DUF5110 domain-containing protein</fullName>
    </submittedName>
</protein>
<dbReference type="CDD" id="cd06604">
    <property type="entry name" value="GH31_glucosidase_II_MalA"/>
    <property type="match status" value="1"/>
</dbReference>
<dbReference type="SUPFAM" id="SSF51011">
    <property type="entry name" value="Glycosyl hydrolase domain"/>
    <property type="match status" value="1"/>
</dbReference>
<proteinExistence type="inferred from homology"/>
<evidence type="ECO:0000256" key="2">
    <source>
        <dbReference type="ARBA" id="ARBA00022801"/>
    </source>
</evidence>
<dbReference type="KEGG" id="skr:BRX40_04235"/>
<dbReference type="GO" id="GO:0005975">
    <property type="term" value="P:carbohydrate metabolic process"/>
    <property type="evidence" value="ECO:0007669"/>
    <property type="project" value="InterPro"/>
</dbReference>
<feature type="domain" description="Glycoside hydrolase family 31 TIM barrel" evidence="6">
    <location>
        <begin position="243"/>
        <end position="575"/>
    </location>
</feature>
<dbReference type="Pfam" id="PF17137">
    <property type="entry name" value="DUF5110"/>
    <property type="match status" value="1"/>
</dbReference>
<evidence type="ECO:0000259" key="8">
    <source>
        <dbReference type="Pfam" id="PF17137"/>
    </source>
</evidence>
<feature type="domain" description="DUF5110" evidence="8">
    <location>
        <begin position="691"/>
        <end position="757"/>
    </location>
</feature>
<dbReference type="Gene3D" id="2.60.40.1180">
    <property type="entry name" value="Golgi alpha-mannosidase II"/>
    <property type="match status" value="2"/>
</dbReference>
<gene>
    <name evidence="10" type="ORF">BRX40_04235</name>
    <name evidence="11" type="ORF">CA257_01775</name>
</gene>
<dbReference type="GeneID" id="44131764"/>